<feature type="region of interest" description="Disordered" evidence="1">
    <location>
        <begin position="277"/>
        <end position="324"/>
    </location>
</feature>
<feature type="transmembrane region" description="Helical" evidence="2">
    <location>
        <begin position="45"/>
        <end position="64"/>
    </location>
</feature>
<feature type="transmembrane region" description="Helical" evidence="2">
    <location>
        <begin position="15"/>
        <end position="39"/>
    </location>
</feature>
<organism evidence="3 4">
    <name type="scientific">Serendipita vermifera MAFF 305830</name>
    <dbReference type="NCBI Taxonomy" id="933852"/>
    <lineage>
        <taxon>Eukaryota</taxon>
        <taxon>Fungi</taxon>
        <taxon>Dikarya</taxon>
        <taxon>Basidiomycota</taxon>
        <taxon>Agaricomycotina</taxon>
        <taxon>Agaricomycetes</taxon>
        <taxon>Sebacinales</taxon>
        <taxon>Serendipitaceae</taxon>
        <taxon>Serendipita</taxon>
    </lineage>
</organism>
<gene>
    <name evidence="3" type="ORF">M408DRAFT_18900</name>
</gene>
<evidence type="ECO:0000256" key="1">
    <source>
        <dbReference type="SAM" id="MobiDB-lite"/>
    </source>
</evidence>
<keyword evidence="2" id="KW-1133">Transmembrane helix</keyword>
<proteinExistence type="predicted"/>
<feature type="transmembrane region" description="Helical" evidence="2">
    <location>
        <begin position="134"/>
        <end position="155"/>
    </location>
</feature>
<evidence type="ECO:0008006" key="5">
    <source>
        <dbReference type="Google" id="ProtNLM"/>
    </source>
</evidence>
<dbReference type="EMBL" id="KN824277">
    <property type="protein sequence ID" value="KIM33928.1"/>
    <property type="molecule type" value="Genomic_DNA"/>
</dbReference>
<evidence type="ECO:0000313" key="3">
    <source>
        <dbReference type="EMBL" id="KIM33928.1"/>
    </source>
</evidence>
<dbReference type="AlphaFoldDB" id="A0A0C2X763"/>
<keyword evidence="2" id="KW-0472">Membrane</keyword>
<evidence type="ECO:0000313" key="4">
    <source>
        <dbReference type="Proteomes" id="UP000054097"/>
    </source>
</evidence>
<dbReference type="Proteomes" id="UP000054097">
    <property type="component" value="Unassembled WGS sequence"/>
</dbReference>
<feature type="region of interest" description="Disordered" evidence="1">
    <location>
        <begin position="204"/>
        <end position="232"/>
    </location>
</feature>
<feature type="transmembrane region" description="Helical" evidence="2">
    <location>
        <begin position="76"/>
        <end position="94"/>
    </location>
</feature>
<accession>A0A0C2X763</accession>
<keyword evidence="2" id="KW-0812">Transmembrane</keyword>
<reference evidence="3 4" key="1">
    <citation type="submission" date="2014-04" db="EMBL/GenBank/DDBJ databases">
        <authorList>
            <consortium name="DOE Joint Genome Institute"/>
            <person name="Kuo A."/>
            <person name="Zuccaro A."/>
            <person name="Kohler A."/>
            <person name="Nagy L.G."/>
            <person name="Floudas D."/>
            <person name="Copeland A."/>
            <person name="Barry K.W."/>
            <person name="Cichocki N."/>
            <person name="Veneault-Fourrey C."/>
            <person name="LaButti K."/>
            <person name="Lindquist E.A."/>
            <person name="Lipzen A."/>
            <person name="Lundell T."/>
            <person name="Morin E."/>
            <person name="Murat C."/>
            <person name="Sun H."/>
            <person name="Tunlid A."/>
            <person name="Henrissat B."/>
            <person name="Grigoriev I.V."/>
            <person name="Hibbett D.S."/>
            <person name="Martin F."/>
            <person name="Nordberg H.P."/>
            <person name="Cantor M.N."/>
            <person name="Hua S.X."/>
        </authorList>
    </citation>
    <scope>NUCLEOTIDE SEQUENCE [LARGE SCALE GENOMIC DNA]</scope>
    <source>
        <strain evidence="3 4">MAFF 305830</strain>
    </source>
</reference>
<feature type="compositionally biased region" description="Basic and acidic residues" evidence="1">
    <location>
        <begin position="281"/>
        <end position="297"/>
    </location>
</feature>
<keyword evidence="4" id="KW-1185">Reference proteome</keyword>
<dbReference type="HOGENOM" id="CLU_821632_0_0_1"/>
<dbReference type="OrthoDB" id="2793550at2759"/>
<protein>
    <recommendedName>
        <fullName evidence="5">MARVEL domain-containing protein</fullName>
    </recommendedName>
</protein>
<reference evidence="4" key="2">
    <citation type="submission" date="2015-01" db="EMBL/GenBank/DDBJ databases">
        <title>Evolutionary Origins and Diversification of the Mycorrhizal Mutualists.</title>
        <authorList>
            <consortium name="DOE Joint Genome Institute"/>
            <consortium name="Mycorrhizal Genomics Consortium"/>
            <person name="Kohler A."/>
            <person name="Kuo A."/>
            <person name="Nagy L.G."/>
            <person name="Floudas D."/>
            <person name="Copeland A."/>
            <person name="Barry K.W."/>
            <person name="Cichocki N."/>
            <person name="Veneault-Fourrey C."/>
            <person name="LaButti K."/>
            <person name="Lindquist E.A."/>
            <person name="Lipzen A."/>
            <person name="Lundell T."/>
            <person name="Morin E."/>
            <person name="Murat C."/>
            <person name="Riley R."/>
            <person name="Ohm R."/>
            <person name="Sun H."/>
            <person name="Tunlid A."/>
            <person name="Henrissat B."/>
            <person name="Grigoriev I.V."/>
            <person name="Hibbett D.S."/>
            <person name="Martin F."/>
        </authorList>
    </citation>
    <scope>NUCLEOTIDE SEQUENCE [LARGE SCALE GENOMIC DNA]</scope>
    <source>
        <strain evidence="4">MAFF 305830</strain>
    </source>
</reference>
<evidence type="ECO:0000256" key="2">
    <source>
        <dbReference type="SAM" id="Phobius"/>
    </source>
</evidence>
<sequence length="346" mass="38313">MATAAVRNRTIVKGLLALVTIIVLALSTHINLFMGFFYIADRFPFVMSIITLFTLFITSVLDAMKGGDIVTSRPMTEIGILGVFFIIWTAANGFSTPRWDAIQPGTCSAITVANNPTFESATRMWCREMIALRAFVWIEWVIVGGALAALVTFCVNQSRRGSRHVWSTPLSIYDPNMAAPNKWNANSRVFSQFSFYTPGDLNTPYPFAPQDPSRKPVTPRADANPNTLSVMSHESGPALMGYQLDPFNVPKERPISLASSGEGAVQPVSWRTFTEQGFDGLGHRTKGDERSHQERPHHGYSTSVDHHPSQAYPGQAYPTQAYPYPTQAYPNQAYPSQAYPSQAYAF</sequence>
<name>A0A0C2X763_SERVB</name>